<dbReference type="PANTHER" id="PTHR30538:SF1">
    <property type="entry name" value="L-LYSINE 2,3-AMINOMUTASE"/>
    <property type="match status" value="1"/>
</dbReference>
<dbReference type="PROSITE" id="PS51918">
    <property type="entry name" value="RADICAL_SAM"/>
    <property type="match status" value="1"/>
</dbReference>
<evidence type="ECO:0000256" key="7">
    <source>
        <dbReference type="ARBA" id="ARBA00022485"/>
    </source>
</evidence>
<evidence type="ECO:0000256" key="1">
    <source>
        <dbReference type="ARBA" id="ARBA00000911"/>
    </source>
</evidence>
<dbReference type="Gene3D" id="3.20.20.70">
    <property type="entry name" value="Aldolase class I"/>
    <property type="match status" value="1"/>
</dbReference>
<comment type="catalytic activity">
    <reaction evidence="1">
        <text>L-lysine = (3S)-3,6-diaminohexanoate</text>
        <dbReference type="Rhea" id="RHEA:19177"/>
        <dbReference type="ChEBI" id="CHEBI:32551"/>
        <dbReference type="ChEBI" id="CHEBI:57434"/>
        <dbReference type="EC" id="5.4.3.2"/>
    </reaction>
</comment>
<evidence type="ECO:0000313" key="16">
    <source>
        <dbReference type="EMBL" id="GGK14046.1"/>
    </source>
</evidence>
<organism evidence="16 17">
    <name type="scientific">Deinococcus malanensis</name>
    <dbReference type="NCBI Taxonomy" id="1706855"/>
    <lineage>
        <taxon>Bacteria</taxon>
        <taxon>Thermotogati</taxon>
        <taxon>Deinococcota</taxon>
        <taxon>Deinococci</taxon>
        <taxon>Deinococcales</taxon>
        <taxon>Deinococcaceae</taxon>
        <taxon>Deinococcus</taxon>
    </lineage>
</organism>
<keyword evidence="7" id="KW-0004">4Fe-4S</keyword>
<feature type="domain" description="Radical SAM core" evidence="15">
    <location>
        <begin position="129"/>
        <end position="341"/>
    </location>
</feature>
<evidence type="ECO:0000256" key="10">
    <source>
        <dbReference type="ARBA" id="ARBA00022898"/>
    </source>
</evidence>
<reference evidence="17" key="1">
    <citation type="journal article" date="2019" name="Int. J. Syst. Evol. Microbiol.">
        <title>The Global Catalogue of Microorganisms (GCM) 10K type strain sequencing project: providing services to taxonomists for standard genome sequencing and annotation.</title>
        <authorList>
            <consortium name="The Broad Institute Genomics Platform"/>
            <consortium name="The Broad Institute Genome Sequencing Center for Infectious Disease"/>
            <person name="Wu L."/>
            <person name="Ma J."/>
        </authorList>
    </citation>
    <scope>NUCLEOTIDE SEQUENCE [LARGE SCALE GENOMIC DNA]</scope>
    <source>
        <strain evidence="17">JCM 30331</strain>
    </source>
</reference>
<evidence type="ECO:0000259" key="15">
    <source>
        <dbReference type="PROSITE" id="PS51918"/>
    </source>
</evidence>
<evidence type="ECO:0000256" key="3">
    <source>
        <dbReference type="ARBA" id="ARBA00001966"/>
    </source>
</evidence>
<evidence type="ECO:0000256" key="5">
    <source>
        <dbReference type="ARBA" id="ARBA00012144"/>
    </source>
</evidence>
<evidence type="ECO:0000256" key="11">
    <source>
        <dbReference type="ARBA" id="ARBA00023004"/>
    </source>
</evidence>
<gene>
    <name evidence="16" type="ORF">GCM10008955_04240</name>
</gene>
<dbReference type="SFLD" id="SFLDF00283">
    <property type="entry name" value="L-lysine_2_3-aminomutase_(LAM"/>
    <property type="match status" value="1"/>
</dbReference>
<dbReference type="InterPro" id="IPR025895">
    <property type="entry name" value="LAM_C_dom"/>
</dbReference>
<accession>A0ABQ2ENF0</accession>
<dbReference type="PANTHER" id="PTHR30538">
    <property type="entry name" value="LYSINE 2,3-AMINOMUTASE-RELATED"/>
    <property type="match status" value="1"/>
</dbReference>
<dbReference type="SFLD" id="SFLDS00029">
    <property type="entry name" value="Radical_SAM"/>
    <property type="match status" value="1"/>
</dbReference>
<dbReference type="NCBIfam" id="TIGR00238">
    <property type="entry name" value="KamA family radical SAM protein"/>
    <property type="match status" value="1"/>
</dbReference>
<dbReference type="InterPro" id="IPR003739">
    <property type="entry name" value="Lys_aminomutase/Glu_NH3_mut"/>
</dbReference>
<evidence type="ECO:0000256" key="4">
    <source>
        <dbReference type="ARBA" id="ARBA00008703"/>
    </source>
</evidence>
<feature type="region of interest" description="Disordered" evidence="14">
    <location>
        <begin position="1"/>
        <end position="20"/>
    </location>
</feature>
<comment type="similarity">
    <text evidence="4">Belongs to the radical SAM superfamily. KamA family.</text>
</comment>
<dbReference type="Gene3D" id="6.20.120.40">
    <property type="match status" value="1"/>
</dbReference>
<protein>
    <recommendedName>
        <fullName evidence="6">L-lysine 2,3-aminomutase</fullName>
        <ecNumber evidence="5">5.4.3.2</ecNumber>
    </recommendedName>
</protein>
<dbReference type="CDD" id="cd01335">
    <property type="entry name" value="Radical_SAM"/>
    <property type="match status" value="1"/>
</dbReference>
<dbReference type="InterPro" id="IPR007197">
    <property type="entry name" value="rSAM"/>
</dbReference>
<proteinExistence type="inferred from homology"/>
<keyword evidence="8" id="KW-0949">S-adenosyl-L-methionine</keyword>
<dbReference type="NCBIfam" id="TIGR03820">
    <property type="entry name" value="lys_2_3_AblA"/>
    <property type="match status" value="1"/>
</dbReference>
<dbReference type="Proteomes" id="UP000647587">
    <property type="component" value="Unassembled WGS sequence"/>
</dbReference>
<dbReference type="EC" id="5.4.3.2" evidence="5"/>
<dbReference type="EMBL" id="BMPP01000001">
    <property type="protein sequence ID" value="GGK14046.1"/>
    <property type="molecule type" value="Genomic_DNA"/>
</dbReference>
<dbReference type="InterPro" id="IPR058240">
    <property type="entry name" value="rSAM_sf"/>
</dbReference>
<keyword evidence="9" id="KW-0479">Metal-binding</keyword>
<dbReference type="InterPro" id="IPR013785">
    <property type="entry name" value="Aldolase_TIM"/>
</dbReference>
<dbReference type="Pfam" id="PF12544">
    <property type="entry name" value="LAM_C"/>
    <property type="match status" value="1"/>
</dbReference>
<dbReference type="Gene3D" id="6.10.140.1170">
    <property type="match status" value="1"/>
</dbReference>
<dbReference type="RefSeq" id="WP_189004063.1">
    <property type="nucleotide sequence ID" value="NZ_BMPP01000001.1"/>
</dbReference>
<evidence type="ECO:0000256" key="12">
    <source>
        <dbReference type="ARBA" id="ARBA00023014"/>
    </source>
</evidence>
<evidence type="ECO:0000256" key="8">
    <source>
        <dbReference type="ARBA" id="ARBA00022691"/>
    </source>
</evidence>
<evidence type="ECO:0000313" key="17">
    <source>
        <dbReference type="Proteomes" id="UP000647587"/>
    </source>
</evidence>
<keyword evidence="17" id="KW-1185">Reference proteome</keyword>
<keyword evidence="13" id="KW-0413">Isomerase</keyword>
<evidence type="ECO:0000256" key="2">
    <source>
        <dbReference type="ARBA" id="ARBA00001933"/>
    </source>
</evidence>
<keyword evidence="10" id="KW-0663">Pyridoxal phosphate</keyword>
<keyword evidence="11" id="KW-0408">Iron</keyword>
<feature type="compositionally biased region" description="Polar residues" evidence="14">
    <location>
        <begin position="10"/>
        <end position="19"/>
    </location>
</feature>
<sequence>MSDRHALHPQATTRSQQMLPRNYRAPKWADVPDEQWYDWKWQLKNRINSVAELEEVIRLTDSERQGASAEGIFRLDITPYFASLMDPEDPTCPVRRQVIPTHHELTPFTSMMEDSLAEDKHSPVPGLVHRYPDRVLMLVTTQCASYCRYCTRSRIVGDPSETFNPAEYEAQLNYLRNTPQVRDVLLSGGDPLTLAPKVLGRLLAELRKIEHIEIVRIGTRVPVFMPMRVTQELCDVLSENHPVWMNIHVNHPREITPEVAEACDRLTRAGVPLGNQSVLLRGINDHPVIMQKLVRELVKIRVRPYYIYQCDLVHGAGHLRTTVSKGLEIMESLRGHTSGYSVPTYVVDAPGGGGKIPVAPNYVLSHSPEKLILRNFEGYIAAYSEPTDYTGPDMAIPEDWQRKEPGQSGIFGLMEGERISIEPKEFSESRNRPGTTKHRLNSREDKWEAHGIGGGEINTGPLVHDTAVTDTAPDGMVQAPQPIETEPHPVSGD</sequence>
<comment type="caution">
    <text evidence="16">The sequence shown here is derived from an EMBL/GenBank/DDBJ whole genome shotgun (WGS) entry which is preliminary data.</text>
</comment>
<keyword evidence="12" id="KW-0411">Iron-sulfur</keyword>
<name>A0ABQ2ENF0_9DEIO</name>
<dbReference type="SFLD" id="SFLDG01070">
    <property type="entry name" value="PLP-dependent"/>
    <property type="match status" value="1"/>
</dbReference>
<comment type="cofactor">
    <cofactor evidence="2">
        <name>pyridoxal 5'-phosphate</name>
        <dbReference type="ChEBI" id="CHEBI:597326"/>
    </cofactor>
</comment>
<comment type="cofactor">
    <cofactor evidence="3">
        <name>[4Fe-4S] cluster</name>
        <dbReference type="ChEBI" id="CHEBI:49883"/>
    </cofactor>
</comment>
<evidence type="ECO:0000256" key="14">
    <source>
        <dbReference type="SAM" id="MobiDB-lite"/>
    </source>
</evidence>
<dbReference type="Pfam" id="PF04055">
    <property type="entry name" value="Radical_SAM"/>
    <property type="match status" value="1"/>
</dbReference>
<evidence type="ECO:0000256" key="9">
    <source>
        <dbReference type="ARBA" id="ARBA00022723"/>
    </source>
</evidence>
<dbReference type="SUPFAM" id="SSF102114">
    <property type="entry name" value="Radical SAM enzymes"/>
    <property type="match status" value="1"/>
</dbReference>
<dbReference type="InterPro" id="IPR022459">
    <property type="entry name" value="Lysine_aminomutase"/>
</dbReference>
<feature type="region of interest" description="Disordered" evidence="14">
    <location>
        <begin position="453"/>
        <end position="493"/>
    </location>
</feature>
<evidence type="ECO:0000256" key="13">
    <source>
        <dbReference type="ARBA" id="ARBA00023235"/>
    </source>
</evidence>
<evidence type="ECO:0000256" key="6">
    <source>
        <dbReference type="ARBA" id="ARBA00022363"/>
    </source>
</evidence>
<dbReference type="PIRSF" id="PIRSF004911">
    <property type="entry name" value="DUF160"/>
    <property type="match status" value="1"/>
</dbReference>